<keyword evidence="4" id="KW-0677">Repeat</keyword>
<dbReference type="Pfam" id="PF15904">
    <property type="entry name" value="LIP1"/>
    <property type="match status" value="1"/>
</dbReference>
<dbReference type="Gene3D" id="3.80.10.10">
    <property type="entry name" value="Ribonuclease Inhibitor"/>
    <property type="match status" value="1"/>
</dbReference>
<evidence type="ECO:0000256" key="2">
    <source>
        <dbReference type="ARBA" id="ARBA00022490"/>
    </source>
</evidence>
<evidence type="ECO:0000256" key="1">
    <source>
        <dbReference type="ARBA" id="ARBA00004496"/>
    </source>
</evidence>
<keyword evidence="2" id="KW-0963">Cytoplasm</keyword>
<evidence type="ECO:0000259" key="7">
    <source>
        <dbReference type="Pfam" id="PF15904"/>
    </source>
</evidence>
<proteinExistence type="predicted"/>
<reference evidence="8" key="2">
    <citation type="submission" date="2020-05" db="UniProtKB">
        <authorList>
            <consortium name="EnsemblMetazoa"/>
        </authorList>
    </citation>
    <scope>IDENTIFICATION</scope>
    <source>
        <strain evidence="8">IAEA</strain>
    </source>
</reference>
<reference evidence="9" key="1">
    <citation type="submission" date="2014-03" db="EMBL/GenBank/DDBJ databases">
        <authorList>
            <person name="Aksoy S."/>
            <person name="Warren W."/>
            <person name="Wilson R.K."/>
        </authorList>
    </citation>
    <scope>NUCLEOTIDE SEQUENCE [LARGE SCALE GENOMIC DNA]</scope>
    <source>
        <strain evidence="9">IAEA</strain>
    </source>
</reference>
<dbReference type="PROSITE" id="PS51450">
    <property type="entry name" value="LRR"/>
    <property type="match status" value="3"/>
</dbReference>
<keyword evidence="9" id="KW-1185">Reference proteome</keyword>
<evidence type="ECO:0000256" key="3">
    <source>
        <dbReference type="ARBA" id="ARBA00022614"/>
    </source>
</evidence>
<feature type="compositionally biased region" description="Low complexity" evidence="6">
    <location>
        <begin position="808"/>
        <end position="833"/>
    </location>
</feature>
<dbReference type="SUPFAM" id="SSF52075">
    <property type="entry name" value="Outer arm dynein light chain 1"/>
    <property type="match status" value="1"/>
</dbReference>
<evidence type="ECO:0000256" key="4">
    <source>
        <dbReference type="ARBA" id="ARBA00022737"/>
    </source>
</evidence>
<organism evidence="8 9">
    <name type="scientific">Glossina brevipalpis</name>
    <dbReference type="NCBI Taxonomy" id="37001"/>
    <lineage>
        <taxon>Eukaryota</taxon>
        <taxon>Metazoa</taxon>
        <taxon>Ecdysozoa</taxon>
        <taxon>Arthropoda</taxon>
        <taxon>Hexapoda</taxon>
        <taxon>Insecta</taxon>
        <taxon>Pterygota</taxon>
        <taxon>Neoptera</taxon>
        <taxon>Endopterygota</taxon>
        <taxon>Diptera</taxon>
        <taxon>Brachycera</taxon>
        <taxon>Muscomorpha</taxon>
        <taxon>Hippoboscoidea</taxon>
        <taxon>Glossinidae</taxon>
        <taxon>Glossina</taxon>
    </lineage>
</organism>
<dbReference type="VEuPathDB" id="VectorBase:GBRI017014"/>
<protein>
    <submittedName>
        <fullName evidence="8">LIP1 domain-containing protein</fullName>
    </submittedName>
</protein>
<dbReference type="InterPro" id="IPR001611">
    <property type="entry name" value="Leu-rich_rpt"/>
</dbReference>
<keyword evidence="3" id="KW-0433">Leucine-rich repeat</keyword>
<dbReference type="Proteomes" id="UP000091820">
    <property type="component" value="Unassembled WGS sequence"/>
</dbReference>
<name>A0A1A9WES2_9MUSC</name>
<dbReference type="PANTHER" id="PTHR15454:SF69">
    <property type="entry name" value="SERINE_THREONINE-PROTEIN KINASE 11-INTERACTING PROTEIN"/>
    <property type="match status" value="1"/>
</dbReference>
<dbReference type="EnsemblMetazoa" id="GBRI017014-RA">
    <property type="protein sequence ID" value="GBRI017014-PA"/>
    <property type="gene ID" value="GBRI017014"/>
</dbReference>
<sequence length="1328" mass="151218">MDPQQIVELAKLLKNNGDKILNSEFTLTLSGSILRALTDSFTLIVDSMECGDAKNFQVLKTINSKSSVFRDLQLIYDFVQKTPQLCIIHYPCEEYFDGIIDVKKFRALKRLEVQKIHIQQIVGIQPLRGQLEYLVCNKSLQTIDDIITNCGGDNSNGFVWNELKTADFSYNQLQTVDTSLEFAQYLQHLNLRHNQLFSVKAIKWLPNLKTLDLSFNRLTQIPQFHMDAYKRLQTLNMSNNLVEDLTGIVRLDALTELDLSDNCLLDHSYLLPLHALITLKFLNLYGNPLYYHPKHRMAAAQYLHKNCVSVKFILDYESLTKNEKSLIGTQRIRQLGALNRYVVRSSPLNTPSRLSSTTEQTPASSIGSLRSFKLSENNSAHEDVNTTIETKVRPIKKKVNKTRTVEIIDNSSHDSADETRDLKTSVEAKNMSQSLIINEKLSQEHLDTKRHIETLREKYGNEWLQADNAQMINNAVGIEPSNTSSNNNMEIHRSRQLFNELLQDTITHEKQDGITIHSSTPISKTSSNNLTSSISSIKTIPIDSNQETSVFEDMEQSAVNQSKTDTFYQTAKNNITNENEHEDNNSLANQINESSRAINDIYSSATNNESENSEPEEDEETYIVYTSGSKDAIFLTKSSNFLRERDPLTERTKTKWSLKILESCDRLKSNTLRINFDTVKKDKQERVYTVEEDLCQELEKKLRLILSQRDLYEMNQIVYRCVNCNCQFSQEEKKSNKSTEIHCPDCKSAFVAEIHELSRSLEKSRCTEKLSPAADIVKDLPAAIITPLLVEEENSLVTNDERTDDDNSIGSANSLNASSSISQITSNNSDSSLNSNQTCFIDRSTHINHDRIEELKTNGESDIDIISNPSQSSIEVLDRDGNRKISEERCISQAPNLETINDFSYDPSTLEREFENAINEKENEINKNGIVETNVKSEIAPVAQFNLTESSSSGSFTDSICTTYEQQAQKLANKTKEFPQLEAKLQASDNLTIIKEVDGFASEKDENLGLSSRFGAFFQSTNMLMTSSKKLIESEASAAKNNNSNSCQPYKFNYVDFNDIDHRLKLYFYQTKFEEKDEHFKLIIKGRIYNQQSSNICNGLVVMSTCKCYLMEAYASENDDVKKWLRPIMSCTVDRLQQIQLLPWKIGLAFQLRDWGSFLLLLQDISRTNSLLLYFANNSLPAQCDLIYQPAKSLVKRLSSFVGDEQLNMFCLLNGCDVTCDNAKRSFQLSGLIATDSRLYLTSNKLLWLCEDNEHDNDIELCVMQLMSNLVEIERPAENVALINFLDETHNKCELWRCYFETSDLAASFLNAIAQSWEKLFGVPLFNT</sequence>
<evidence type="ECO:0000313" key="8">
    <source>
        <dbReference type="EnsemblMetazoa" id="GBRI017014-PA"/>
    </source>
</evidence>
<dbReference type="GO" id="GO:0005737">
    <property type="term" value="C:cytoplasm"/>
    <property type="evidence" value="ECO:0007669"/>
    <property type="project" value="UniProtKB-SubCell"/>
</dbReference>
<accession>A0A1A9WES2</accession>
<dbReference type="InterPro" id="IPR032675">
    <property type="entry name" value="LRR_dom_sf"/>
</dbReference>
<dbReference type="InterPro" id="IPR031782">
    <property type="entry name" value="LIP1_N"/>
</dbReference>
<evidence type="ECO:0000313" key="9">
    <source>
        <dbReference type="Proteomes" id="UP000091820"/>
    </source>
</evidence>
<dbReference type="STRING" id="37001.A0A1A9WES2"/>
<feature type="coiled-coil region" evidence="5">
    <location>
        <begin position="681"/>
        <end position="715"/>
    </location>
</feature>
<feature type="region of interest" description="Disordered" evidence="6">
    <location>
        <begin position="796"/>
        <end position="833"/>
    </location>
</feature>
<comment type="subcellular location">
    <subcellularLocation>
        <location evidence="1">Cytoplasm</location>
    </subcellularLocation>
</comment>
<dbReference type="Pfam" id="PF13855">
    <property type="entry name" value="LRR_8"/>
    <property type="match status" value="1"/>
</dbReference>
<evidence type="ECO:0000256" key="6">
    <source>
        <dbReference type="SAM" id="MobiDB-lite"/>
    </source>
</evidence>
<dbReference type="PANTHER" id="PTHR15454">
    <property type="entry name" value="NISCHARIN RELATED"/>
    <property type="match status" value="1"/>
</dbReference>
<evidence type="ECO:0000256" key="5">
    <source>
        <dbReference type="SAM" id="Coils"/>
    </source>
</evidence>
<feature type="domain" description="LKB1 serine/threonine kinase interacting protein 1 N-terminal" evidence="7">
    <location>
        <begin position="2"/>
        <end position="91"/>
    </location>
</feature>
<keyword evidence="5" id="KW-0175">Coiled coil</keyword>